<reference evidence="2" key="1">
    <citation type="journal article" date="2018" name="Nat. Microbiol.">
        <title>Leveraging single-cell genomics to expand the fungal tree of life.</title>
        <authorList>
            <person name="Ahrendt S.R."/>
            <person name="Quandt C.A."/>
            <person name="Ciobanu D."/>
            <person name="Clum A."/>
            <person name="Salamov A."/>
            <person name="Andreopoulos B."/>
            <person name="Cheng J.F."/>
            <person name="Woyke T."/>
            <person name="Pelin A."/>
            <person name="Henrissat B."/>
            <person name="Reynolds N.K."/>
            <person name="Benny G.L."/>
            <person name="Smith M.E."/>
            <person name="James T.Y."/>
            <person name="Grigoriev I.V."/>
        </authorList>
    </citation>
    <scope>NUCLEOTIDE SEQUENCE [LARGE SCALE GENOMIC DNA]</scope>
    <source>
        <strain evidence="2">RSA 1356</strain>
    </source>
</reference>
<accession>A0A4P9XN19</accession>
<evidence type="ECO:0000313" key="1">
    <source>
        <dbReference type="EMBL" id="RKP07305.1"/>
    </source>
</evidence>
<dbReference type="AlphaFoldDB" id="A0A4P9XN19"/>
<gene>
    <name evidence="1" type="ORF">THASP1DRAFT_24524</name>
</gene>
<name>A0A4P9XN19_9FUNG</name>
<sequence>MAVMQSCLRACRCAVLGARCWSNKQPTVMRPKCIFRESDELPTTTVENAIGRHKDGLQQKKYKGLFARIHELVDAIDRGWSPGQQKGKQSSLQTDLARMQTQIRAREEYPAPECGVTVKGRVCGVIDNVERCQRDECRQNGAERNVHTRMQSIHLFNGEAQKDHQQQCAVLAIAHAATGAVVVGGLAMQAGVQQPHDLAPTGRRPRAVGCYGLWDNGATRLCIAKRMCTATGRWRKERQKSDILVAVGAECDSASHWCATMLQTSVQELFCDTPRSQPNWSKARDGPIIHAIFTYHRPMAENGLVYVCV</sequence>
<proteinExistence type="predicted"/>
<evidence type="ECO:0000313" key="2">
    <source>
        <dbReference type="Proteomes" id="UP000271241"/>
    </source>
</evidence>
<protein>
    <submittedName>
        <fullName evidence="1">Uncharacterized protein</fullName>
    </submittedName>
</protein>
<dbReference type="Proteomes" id="UP000271241">
    <property type="component" value="Unassembled WGS sequence"/>
</dbReference>
<dbReference type="EMBL" id="KZ992738">
    <property type="protein sequence ID" value="RKP07305.1"/>
    <property type="molecule type" value="Genomic_DNA"/>
</dbReference>
<organism evidence="1 2">
    <name type="scientific">Thamnocephalis sphaerospora</name>
    <dbReference type="NCBI Taxonomy" id="78915"/>
    <lineage>
        <taxon>Eukaryota</taxon>
        <taxon>Fungi</taxon>
        <taxon>Fungi incertae sedis</taxon>
        <taxon>Zoopagomycota</taxon>
        <taxon>Zoopagomycotina</taxon>
        <taxon>Zoopagomycetes</taxon>
        <taxon>Zoopagales</taxon>
        <taxon>Sigmoideomycetaceae</taxon>
        <taxon>Thamnocephalis</taxon>
    </lineage>
</organism>
<keyword evidence="2" id="KW-1185">Reference proteome</keyword>